<dbReference type="OrthoDB" id="5951731at2759"/>
<feature type="domain" description="Peptidase M12B" evidence="13">
    <location>
        <begin position="223"/>
        <end position="417"/>
    </location>
</feature>
<feature type="domain" description="EGF-like" evidence="11">
    <location>
        <begin position="650"/>
        <end position="684"/>
    </location>
</feature>
<feature type="disulfide bond" evidence="6">
    <location>
        <begin position="483"/>
        <end position="503"/>
    </location>
</feature>
<dbReference type="InterPro" id="IPR006586">
    <property type="entry name" value="ADAM_Cys-rich"/>
</dbReference>
<feature type="binding site" evidence="8">
    <location>
        <position position="358"/>
    </location>
    <ligand>
        <name>Zn(2+)</name>
        <dbReference type="ChEBI" id="CHEBI:29105"/>
        <note>catalytic</note>
    </ligand>
</feature>
<keyword evidence="8" id="KW-0479">Metal-binding</keyword>
<dbReference type="InterPro" id="IPR001590">
    <property type="entry name" value="Peptidase_M12B"/>
</dbReference>
<dbReference type="PRINTS" id="PR00289">
    <property type="entry name" value="DISINTEGRIN"/>
</dbReference>
<name>A0A8C2T2X5_COTJA</name>
<dbReference type="InterPro" id="IPR002870">
    <property type="entry name" value="Peptidase_M12B_N"/>
</dbReference>
<dbReference type="PROSITE" id="PS00427">
    <property type="entry name" value="DISINTEGRIN_1"/>
    <property type="match status" value="1"/>
</dbReference>
<dbReference type="KEGG" id="cjo:107321151"/>
<evidence type="ECO:0000259" key="12">
    <source>
        <dbReference type="PROSITE" id="PS50214"/>
    </source>
</evidence>
<dbReference type="Pfam" id="PF23106">
    <property type="entry name" value="EGF_Teneurin"/>
    <property type="match status" value="1"/>
</dbReference>
<dbReference type="Ensembl" id="ENSCJPT00005011851.1">
    <property type="protein sequence ID" value="ENSCJPP00005007706.1"/>
    <property type="gene ID" value="ENSCJPG00005007031.1"/>
</dbReference>
<dbReference type="Pfam" id="PF00200">
    <property type="entry name" value="Disintegrin"/>
    <property type="match status" value="1"/>
</dbReference>
<keyword evidence="8" id="KW-0862">Zinc</keyword>
<dbReference type="GO" id="GO:0006508">
    <property type="term" value="P:proteolysis"/>
    <property type="evidence" value="ECO:0007669"/>
    <property type="project" value="InterPro"/>
</dbReference>
<dbReference type="SMART" id="SM00608">
    <property type="entry name" value="ACR"/>
    <property type="match status" value="1"/>
</dbReference>
<sequence>MEMLVPRGAPLRCLSSALKVVMCFQAPGMALLFRLGVWVVLGALLLPEAGSHHPPPGYAVHEIIRPRTLVTVAGKSALGEVSYIIRVEGKDRIVRLMQTQGLVVSNLPLITYSPSGRRVVEQPHVPEGCYHLGYVEGSPGSMAALNTCAGLRGQLKIGNLSYGIQPVPGSLTFQHLLYRREKNWNRFSTCGLTDIVMRKQPNWRGAKKPLGKKRLDQRLQHTRYVEIYIVVDQQLFSFQERNETTVMFLVIDTINLAEIHYYSLKVRICLIGLEIWTRGNLIRDSPDIEEVLNNFNDWGNKHLSPRIKYDIAHLFTYTDFGLTVGLAYIGSICHPGYRSALVSYIREDLATFAIIFTHVLGHNLGMEHDRRECSCGNAKCYMTGGSVDGATAFSNCSIQSYLDLLSSGDGNCLNNIPEPNKFFTFKTCGNKVIDEGEQCDCGGIHDCRGNPCCYHDCKLKPGAVCSVGQCCQKCRFQPPGYMCRSEAEECDLPEYCNGTSEWCPSDLYLQDGTPCSDDGYCYRGRCASLDKQCRKVFGAEARVAPEGCFKQQNMKGDRFGNCGGDGNEVAFVECRPQNALCGRLQCVNVKKTAFLEKSETLIQAPGPEGWCWGTVHKASIDTPDIGGGTDGTKCGPKHICINKICTNSTILAKCDANVLCNENGVCNNLGQCHCYPGWAPPGCEYHGLGGSLDSGPPPALMISNAEAVHDKTFGIAIGITVPVAFVLGALLFVVIKYINTITAFFRKTSPIETSETPENEEQKSEEEEEGEKEEEEEEDKV</sequence>
<dbReference type="PROSITE" id="PS50026">
    <property type="entry name" value="EGF_3"/>
    <property type="match status" value="1"/>
</dbReference>
<dbReference type="SUPFAM" id="SSF57552">
    <property type="entry name" value="Blood coagulation inhibitor (disintegrin)"/>
    <property type="match status" value="1"/>
</dbReference>
<feature type="disulfide bond" evidence="8">
    <location>
        <begin position="375"/>
        <end position="380"/>
    </location>
</feature>
<dbReference type="SUPFAM" id="SSF55486">
    <property type="entry name" value="Metalloproteases ('zincins'), catalytic domain"/>
    <property type="match status" value="1"/>
</dbReference>
<keyword evidence="5 7" id="KW-1015">Disulfide bond</keyword>
<evidence type="ECO:0000256" key="8">
    <source>
        <dbReference type="PROSITE-ProRule" id="PRU00276"/>
    </source>
</evidence>
<dbReference type="Pfam" id="PF08516">
    <property type="entry name" value="ADAM_CR"/>
    <property type="match status" value="1"/>
</dbReference>
<evidence type="ECO:0000256" key="10">
    <source>
        <dbReference type="SAM" id="Phobius"/>
    </source>
</evidence>
<evidence type="ECO:0000256" key="2">
    <source>
        <dbReference type="ARBA" id="ARBA00022692"/>
    </source>
</evidence>
<dbReference type="InterPro" id="IPR034027">
    <property type="entry name" value="Reprolysin_adamalysin"/>
</dbReference>
<dbReference type="PROSITE" id="PS50215">
    <property type="entry name" value="ADAM_MEPRO"/>
    <property type="match status" value="1"/>
</dbReference>
<dbReference type="PANTHER" id="PTHR11905">
    <property type="entry name" value="ADAM A DISINTEGRIN AND METALLOPROTEASE DOMAIN"/>
    <property type="match status" value="1"/>
</dbReference>
<dbReference type="PROSITE" id="PS01186">
    <property type="entry name" value="EGF_2"/>
    <property type="match status" value="1"/>
</dbReference>
<evidence type="ECO:0000256" key="6">
    <source>
        <dbReference type="PROSITE-ProRule" id="PRU00068"/>
    </source>
</evidence>
<comment type="caution">
    <text evidence="7">Lacks conserved residue(s) required for the propagation of feature annotation.</text>
</comment>
<keyword evidence="15" id="KW-1185">Reference proteome</keyword>
<dbReference type="AlphaFoldDB" id="A0A8C2T2X5"/>
<gene>
    <name evidence="14" type="primary">LOC107321151</name>
</gene>
<feature type="transmembrane region" description="Helical" evidence="10">
    <location>
        <begin position="713"/>
        <end position="738"/>
    </location>
</feature>
<feature type="disulfide bond" evidence="7">
    <location>
        <begin position="674"/>
        <end position="683"/>
    </location>
</feature>
<dbReference type="PROSITE" id="PS50214">
    <property type="entry name" value="DISINTEGRIN_2"/>
    <property type="match status" value="1"/>
</dbReference>
<feature type="binding site" evidence="8">
    <location>
        <position position="368"/>
    </location>
    <ligand>
        <name>Zn(2+)</name>
        <dbReference type="ChEBI" id="CHEBI:29105"/>
        <note>catalytic</note>
    </ligand>
</feature>
<evidence type="ECO:0000256" key="9">
    <source>
        <dbReference type="SAM" id="MobiDB-lite"/>
    </source>
</evidence>
<keyword evidence="4 10" id="KW-0472">Membrane</keyword>
<accession>A0A8C2T2X5</accession>
<evidence type="ECO:0000313" key="14">
    <source>
        <dbReference type="Ensembl" id="ENSCJPP00005007706.1"/>
    </source>
</evidence>
<dbReference type="Gene3D" id="4.10.70.10">
    <property type="entry name" value="Disintegrin domain"/>
    <property type="match status" value="1"/>
</dbReference>
<reference evidence="14" key="2">
    <citation type="submission" date="2025-08" db="UniProtKB">
        <authorList>
            <consortium name="Ensembl"/>
        </authorList>
    </citation>
    <scope>IDENTIFICATION</scope>
</reference>
<dbReference type="InterPro" id="IPR000742">
    <property type="entry name" value="EGF"/>
</dbReference>
<feature type="domain" description="Disintegrin" evidence="12">
    <location>
        <begin position="425"/>
        <end position="511"/>
    </location>
</feature>
<dbReference type="Pfam" id="PF01562">
    <property type="entry name" value="Pep_M12B_propep"/>
    <property type="match status" value="1"/>
</dbReference>
<evidence type="ECO:0000256" key="1">
    <source>
        <dbReference type="ARBA" id="ARBA00004479"/>
    </source>
</evidence>
<keyword evidence="7" id="KW-0245">EGF-like domain</keyword>
<dbReference type="RefSeq" id="XP_015733264.1">
    <property type="nucleotide sequence ID" value="XM_015877778.2"/>
</dbReference>
<dbReference type="InterPro" id="IPR001762">
    <property type="entry name" value="Disintegrin_dom"/>
</dbReference>
<dbReference type="GeneTree" id="ENSGT00940000161067"/>
<dbReference type="InterPro" id="IPR036436">
    <property type="entry name" value="Disintegrin_dom_sf"/>
</dbReference>
<comment type="subcellular location">
    <subcellularLocation>
        <location evidence="1">Membrane</location>
        <topology evidence="1">Single-pass type I membrane protein</topology>
    </subcellularLocation>
</comment>
<dbReference type="GO" id="GO:1990913">
    <property type="term" value="C:sperm head plasma membrane"/>
    <property type="evidence" value="ECO:0007669"/>
    <property type="project" value="TreeGrafter"/>
</dbReference>
<evidence type="ECO:0000259" key="11">
    <source>
        <dbReference type="PROSITE" id="PS50026"/>
    </source>
</evidence>
<evidence type="ECO:0000313" key="15">
    <source>
        <dbReference type="Proteomes" id="UP000694412"/>
    </source>
</evidence>
<dbReference type="Pfam" id="PF01421">
    <property type="entry name" value="Reprolysin"/>
    <property type="match status" value="1"/>
</dbReference>
<protein>
    <submittedName>
        <fullName evidence="14">Disintegrin and metalloproteinase domain-containing protein 9-like</fullName>
    </submittedName>
</protein>
<dbReference type="GO" id="GO:0004222">
    <property type="term" value="F:metalloendopeptidase activity"/>
    <property type="evidence" value="ECO:0007669"/>
    <property type="project" value="InterPro"/>
</dbReference>
<reference evidence="14" key="1">
    <citation type="submission" date="2015-11" db="EMBL/GenBank/DDBJ databases">
        <authorList>
            <consortium name="International Coturnix japonica Genome Analysis Consortium"/>
            <person name="Warren W."/>
            <person name="Burt D.W."/>
            <person name="Antin P.B."/>
            <person name="Lanford R."/>
            <person name="Gros J."/>
            <person name="Wilson R.K."/>
        </authorList>
    </citation>
    <scope>NUCLEOTIDE SEQUENCE [LARGE SCALE GENOMIC DNA]</scope>
</reference>
<evidence type="ECO:0000259" key="13">
    <source>
        <dbReference type="PROSITE" id="PS50215"/>
    </source>
</evidence>
<dbReference type="FunFam" id="4.10.70.10:FF:000001">
    <property type="entry name" value="Disintegrin and metalloproteinase domain-containing protein 22"/>
    <property type="match status" value="1"/>
</dbReference>
<dbReference type="Gene3D" id="3.40.390.10">
    <property type="entry name" value="Collagenase (Catalytic Domain)"/>
    <property type="match status" value="1"/>
</dbReference>
<evidence type="ECO:0000256" key="4">
    <source>
        <dbReference type="ARBA" id="ARBA00023136"/>
    </source>
</evidence>
<organism evidence="14 15">
    <name type="scientific">Coturnix japonica</name>
    <name type="common">Japanese quail</name>
    <name type="synonym">Coturnix coturnix japonica</name>
    <dbReference type="NCBI Taxonomy" id="93934"/>
    <lineage>
        <taxon>Eukaryota</taxon>
        <taxon>Metazoa</taxon>
        <taxon>Chordata</taxon>
        <taxon>Craniata</taxon>
        <taxon>Vertebrata</taxon>
        <taxon>Euteleostomi</taxon>
        <taxon>Archelosauria</taxon>
        <taxon>Archosauria</taxon>
        <taxon>Dinosauria</taxon>
        <taxon>Saurischia</taxon>
        <taxon>Theropoda</taxon>
        <taxon>Coelurosauria</taxon>
        <taxon>Aves</taxon>
        <taxon>Neognathae</taxon>
        <taxon>Galloanserae</taxon>
        <taxon>Galliformes</taxon>
        <taxon>Phasianidae</taxon>
        <taxon>Perdicinae</taxon>
        <taxon>Coturnix</taxon>
    </lineage>
</organism>
<evidence type="ECO:0000256" key="5">
    <source>
        <dbReference type="ARBA" id="ARBA00023157"/>
    </source>
</evidence>
<evidence type="ECO:0000256" key="3">
    <source>
        <dbReference type="ARBA" id="ARBA00022989"/>
    </source>
</evidence>
<feature type="region of interest" description="Disordered" evidence="9">
    <location>
        <begin position="748"/>
        <end position="781"/>
    </location>
</feature>
<dbReference type="CDD" id="cd04269">
    <property type="entry name" value="ZnMc_adamalysin_II_like"/>
    <property type="match status" value="1"/>
</dbReference>
<dbReference type="GO" id="GO:0008584">
    <property type="term" value="P:male gonad development"/>
    <property type="evidence" value="ECO:0007669"/>
    <property type="project" value="TreeGrafter"/>
</dbReference>
<dbReference type="GO" id="GO:0046872">
    <property type="term" value="F:metal ion binding"/>
    <property type="evidence" value="ECO:0007669"/>
    <property type="project" value="UniProtKB-KW"/>
</dbReference>
<feature type="compositionally biased region" description="Acidic residues" evidence="9">
    <location>
        <begin position="755"/>
        <end position="781"/>
    </location>
</feature>
<dbReference type="GO" id="GO:0009897">
    <property type="term" value="C:external side of plasma membrane"/>
    <property type="evidence" value="ECO:0007669"/>
    <property type="project" value="TreeGrafter"/>
</dbReference>
<proteinExistence type="predicted"/>
<dbReference type="InterPro" id="IPR024079">
    <property type="entry name" value="MetalloPept_cat_dom_sf"/>
</dbReference>
<dbReference type="InterPro" id="IPR018358">
    <property type="entry name" value="Disintegrin_CS"/>
</dbReference>
<evidence type="ECO:0000256" key="7">
    <source>
        <dbReference type="PROSITE-ProRule" id="PRU00076"/>
    </source>
</evidence>
<keyword evidence="3 10" id="KW-1133">Transmembrane helix</keyword>
<dbReference type="FunFam" id="3.40.390.10:FF:000002">
    <property type="entry name" value="Disintegrin and metalloproteinase domain-containing protein 22"/>
    <property type="match status" value="1"/>
</dbReference>
<dbReference type="Proteomes" id="UP000694412">
    <property type="component" value="Chromosome 15"/>
</dbReference>
<dbReference type="SMART" id="SM00050">
    <property type="entry name" value="DISIN"/>
    <property type="match status" value="1"/>
</dbReference>
<keyword evidence="2 10" id="KW-0812">Transmembrane</keyword>
<dbReference type="GeneID" id="107321151"/>
<reference evidence="14" key="3">
    <citation type="submission" date="2025-09" db="UniProtKB">
        <authorList>
            <consortium name="Ensembl"/>
        </authorList>
    </citation>
    <scope>IDENTIFICATION</scope>
</reference>
<dbReference type="PANTHER" id="PTHR11905:SF120">
    <property type="entry name" value="DISINTEGRIN AND METALLOPROTEINASE DOMAIN-CONTAINING PROTEIN 1A"/>
    <property type="match status" value="1"/>
</dbReference>
<feature type="binding site" evidence="8">
    <location>
        <position position="362"/>
    </location>
    <ligand>
        <name>Zn(2+)</name>
        <dbReference type="ChEBI" id="CHEBI:29105"/>
        <note>catalytic</note>
    </ligand>
</feature>